<dbReference type="SUPFAM" id="SSF51735">
    <property type="entry name" value="NAD(P)-binding Rossmann-fold domains"/>
    <property type="match status" value="1"/>
</dbReference>
<evidence type="ECO:0000313" key="5">
    <source>
        <dbReference type="Proteomes" id="UP000640333"/>
    </source>
</evidence>
<evidence type="ECO:0000313" key="4">
    <source>
        <dbReference type="EMBL" id="MBE9396130.1"/>
    </source>
</evidence>
<dbReference type="Proteomes" id="UP000640333">
    <property type="component" value="Unassembled WGS sequence"/>
</dbReference>
<dbReference type="EMBL" id="JADEYS010000002">
    <property type="protein sequence ID" value="MBE9396130.1"/>
    <property type="molecule type" value="Genomic_DNA"/>
</dbReference>
<gene>
    <name evidence="4" type="ORF">IOQ59_02520</name>
</gene>
<dbReference type="InterPro" id="IPR036291">
    <property type="entry name" value="NAD(P)-bd_dom_sf"/>
</dbReference>
<protein>
    <submittedName>
        <fullName evidence="4">NAD-dependent epimerase/dehydratase family protein</fullName>
    </submittedName>
</protein>
<reference evidence="4" key="1">
    <citation type="submission" date="2020-10" db="EMBL/GenBank/DDBJ databases">
        <title>Bacterium isolated from coastal waters sediment.</title>
        <authorList>
            <person name="Chen R.-J."/>
            <person name="Lu D.-C."/>
            <person name="Zhu K.-L."/>
            <person name="Du Z.-J."/>
        </authorList>
    </citation>
    <scope>NUCLEOTIDE SEQUENCE</scope>
    <source>
        <strain evidence="4">N1Y112</strain>
    </source>
</reference>
<keyword evidence="5" id="KW-1185">Reference proteome</keyword>
<feature type="domain" description="NAD-dependent epimerase/dehydratase" evidence="3">
    <location>
        <begin position="4"/>
        <end position="239"/>
    </location>
</feature>
<accession>A0A8J7F6S5</accession>
<dbReference type="Gene3D" id="3.40.50.720">
    <property type="entry name" value="NAD(P)-binding Rossmann-like Domain"/>
    <property type="match status" value="1"/>
</dbReference>
<dbReference type="Pfam" id="PF01370">
    <property type="entry name" value="Epimerase"/>
    <property type="match status" value="1"/>
</dbReference>
<dbReference type="PANTHER" id="PTHR43000">
    <property type="entry name" value="DTDP-D-GLUCOSE 4,6-DEHYDRATASE-RELATED"/>
    <property type="match status" value="1"/>
</dbReference>
<organism evidence="4 5">
    <name type="scientific">Pontibacterium sinense</name>
    <dbReference type="NCBI Taxonomy" id="2781979"/>
    <lineage>
        <taxon>Bacteria</taxon>
        <taxon>Pseudomonadati</taxon>
        <taxon>Pseudomonadota</taxon>
        <taxon>Gammaproteobacteria</taxon>
        <taxon>Oceanospirillales</taxon>
        <taxon>Oceanospirillaceae</taxon>
        <taxon>Pontibacterium</taxon>
    </lineage>
</organism>
<comment type="pathway">
    <text evidence="1">Bacterial outer membrane biogenesis; LPS O-antigen biosynthesis.</text>
</comment>
<name>A0A8J7F6S5_9GAMM</name>
<comment type="caution">
    <text evidence="4">The sequence shown here is derived from an EMBL/GenBank/DDBJ whole genome shotgun (WGS) entry which is preliminary data.</text>
</comment>
<evidence type="ECO:0000256" key="2">
    <source>
        <dbReference type="ARBA" id="ARBA00007637"/>
    </source>
</evidence>
<dbReference type="RefSeq" id="WP_193951687.1">
    <property type="nucleotide sequence ID" value="NZ_JADEYS010000002.1"/>
</dbReference>
<dbReference type="AlphaFoldDB" id="A0A8J7F6S5"/>
<sequence length="315" mass="34007">MRYLVTGGCGFIGSHLCDALIERGDQVRVLDNLSTGSVDNLNDKAELVLGDVADPAIVKAAMVEVDGCFHLAAISSVEQSVTDWIGTHRVNLQGTINVLDAARADEIQQSTPVVYASSAAVYGDNATVPLDERSTPRPISAYGADKLAGEYHARVAWLSHGISTVGLRFFNVYGPRQNPDSPYSGVISIFIDRLKKEQPLTIYGDGRQTRDFIYVDDVVCYLMAAMDKQRGEASVYNVCTGQSTSINQLAQVLSMISGTKVDVEYATARSGDIAVSLGDPGKTVKRYNMTSQVELGKGLRLMLESMHQASEAEST</sequence>
<proteinExistence type="inferred from homology"/>
<dbReference type="InterPro" id="IPR001509">
    <property type="entry name" value="Epimerase_deHydtase"/>
</dbReference>
<evidence type="ECO:0000256" key="1">
    <source>
        <dbReference type="ARBA" id="ARBA00005125"/>
    </source>
</evidence>
<evidence type="ECO:0000259" key="3">
    <source>
        <dbReference type="Pfam" id="PF01370"/>
    </source>
</evidence>
<comment type="similarity">
    <text evidence="2">Belongs to the NAD(P)-dependent epimerase/dehydratase family.</text>
</comment>
<dbReference type="Gene3D" id="3.90.25.10">
    <property type="entry name" value="UDP-galactose 4-epimerase, domain 1"/>
    <property type="match status" value="1"/>
</dbReference>